<keyword evidence="3" id="KW-1185">Reference proteome</keyword>
<gene>
    <name evidence="2" type="ORF">Cgig2_013499</name>
</gene>
<keyword evidence="1" id="KW-0175">Coiled coil</keyword>
<protein>
    <recommendedName>
        <fullName evidence="4">Disease resistance protein</fullName>
    </recommendedName>
</protein>
<dbReference type="EMBL" id="JAKOGI010000440">
    <property type="protein sequence ID" value="KAJ8435011.1"/>
    <property type="molecule type" value="Genomic_DNA"/>
</dbReference>
<dbReference type="AlphaFoldDB" id="A0A9Q1K0R8"/>
<organism evidence="2 3">
    <name type="scientific">Carnegiea gigantea</name>
    <dbReference type="NCBI Taxonomy" id="171969"/>
    <lineage>
        <taxon>Eukaryota</taxon>
        <taxon>Viridiplantae</taxon>
        <taxon>Streptophyta</taxon>
        <taxon>Embryophyta</taxon>
        <taxon>Tracheophyta</taxon>
        <taxon>Spermatophyta</taxon>
        <taxon>Magnoliopsida</taxon>
        <taxon>eudicotyledons</taxon>
        <taxon>Gunneridae</taxon>
        <taxon>Pentapetalae</taxon>
        <taxon>Caryophyllales</taxon>
        <taxon>Cactineae</taxon>
        <taxon>Cactaceae</taxon>
        <taxon>Cactoideae</taxon>
        <taxon>Echinocereeae</taxon>
        <taxon>Carnegiea</taxon>
    </lineage>
</organism>
<comment type="caution">
    <text evidence="2">The sequence shown here is derived from an EMBL/GenBank/DDBJ whole genome shotgun (WGS) entry which is preliminary data.</text>
</comment>
<name>A0A9Q1K0R8_9CARY</name>
<feature type="coiled-coil region" evidence="1">
    <location>
        <begin position="39"/>
        <end position="66"/>
    </location>
</feature>
<evidence type="ECO:0000313" key="2">
    <source>
        <dbReference type="EMBL" id="KAJ8435011.1"/>
    </source>
</evidence>
<dbReference type="Proteomes" id="UP001153076">
    <property type="component" value="Unassembled WGS sequence"/>
</dbReference>
<evidence type="ECO:0008006" key="4">
    <source>
        <dbReference type="Google" id="ProtNLM"/>
    </source>
</evidence>
<reference evidence="2" key="1">
    <citation type="submission" date="2022-04" db="EMBL/GenBank/DDBJ databases">
        <title>Carnegiea gigantea Genome sequencing and assembly v2.</title>
        <authorList>
            <person name="Copetti D."/>
            <person name="Sanderson M.J."/>
            <person name="Burquez A."/>
            <person name="Wojciechowski M.F."/>
        </authorList>
    </citation>
    <scope>NUCLEOTIDE SEQUENCE</scope>
    <source>
        <strain evidence="2">SGP5-SGP5p</strain>
        <tissue evidence="2">Aerial part</tissue>
    </source>
</reference>
<accession>A0A9Q1K0R8</accession>
<evidence type="ECO:0000256" key="1">
    <source>
        <dbReference type="SAM" id="Coils"/>
    </source>
</evidence>
<sequence>MDFLTPLMSIVDKSFVLVARKIGHVVHFKHRVQGMLFKLEELKGIRDDLKREVDRAELEGLESTEQVQRWLQQVDEAESEIALILHSLCSWKVGCCVKCKLSKKALDKVEKINELITRKASVDVCVVPIDTLPTKPTVGLTAVLRMALKGIADDEIGIIGI</sequence>
<evidence type="ECO:0000313" key="3">
    <source>
        <dbReference type="Proteomes" id="UP001153076"/>
    </source>
</evidence>
<proteinExistence type="predicted"/>